<protein>
    <recommendedName>
        <fullName evidence="3">Lipoprotein</fullName>
    </recommendedName>
</protein>
<dbReference type="PROSITE" id="PS51257">
    <property type="entry name" value="PROKAR_LIPOPROTEIN"/>
    <property type="match status" value="1"/>
</dbReference>
<dbReference type="AlphaFoldDB" id="A0A177Y3W5"/>
<organism evidence="1 2">
    <name type="scientific">Vibrio bivalvicida</name>
    <dbReference type="NCBI Taxonomy" id="1276888"/>
    <lineage>
        <taxon>Bacteria</taxon>
        <taxon>Pseudomonadati</taxon>
        <taxon>Pseudomonadota</taxon>
        <taxon>Gammaproteobacteria</taxon>
        <taxon>Vibrionales</taxon>
        <taxon>Vibrionaceae</taxon>
        <taxon>Vibrio</taxon>
        <taxon>Vibrio oreintalis group</taxon>
    </lineage>
</organism>
<reference evidence="1 2" key="1">
    <citation type="journal article" date="2016" name="Syst. Appl. Microbiol.">
        <title>Vibrio bivalvicida sp. nov., a novel larval pathogen for bivalve molluscs reared in a hatchery.</title>
        <authorList>
            <person name="Dubert J."/>
            <person name="Romalde J.L."/>
            <person name="Prado S."/>
            <person name="Barja J.L."/>
        </authorList>
    </citation>
    <scope>NUCLEOTIDE SEQUENCE [LARGE SCALE GENOMIC DNA]</scope>
    <source>
        <strain evidence="1 2">605</strain>
    </source>
</reference>
<sequence>MRKLGILLTVCLALSGCSTKFVYNNMDWLLLEYLDDYVELNDSQEEIVSQKIAVLSEWHRTEEIPNYIEHLDELMTIDPTTFTLEQLEVQEVKFQQHSQRLVARVAPELYAVARELSNDQVEELMNSIRVRHTKYKRKYQKLPDPEIKARYKARIEENLETWIGNLTKQQHILLDKWVDELYVTSHDWIHHQTKMRIEVNALLSNRLDMAKFQPEFRQLMFNPNSFYAPELEQKIDFNKQVANRYLIQVINSMTSKQTKHYRDELQDWKEVALDIQ</sequence>
<name>A0A177Y3W5_9VIBR</name>
<dbReference type="InterPro" id="IPR016875">
    <property type="entry name" value="UCP028200"/>
</dbReference>
<gene>
    <name evidence="1" type="ORF">APB76_08210</name>
</gene>
<evidence type="ECO:0000313" key="1">
    <source>
        <dbReference type="EMBL" id="OAJ95256.1"/>
    </source>
</evidence>
<evidence type="ECO:0000313" key="2">
    <source>
        <dbReference type="Proteomes" id="UP000078406"/>
    </source>
</evidence>
<comment type="caution">
    <text evidence="1">The sequence shown here is derived from an EMBL/GenBank/DDBJ whole genome shotgun (WGS) entry which is preliminary data.</text>
</comment>
<dbReference type="Proteomes" id="UP000078406">
    <property type="component" value="Unassembled WGS sequence"/>
</dbReference>
<dbReference type="EMBL" id="LLEI02000021">
    <property type="protein sequence ID" value="OAJ95256.1"/>
    <property type="molecule type" value="Genomic_DNA"/>
</dbReference>
<accession>A0A177Y3W5</accession>
<dbReference type="PIRSF" id="PIRSF028200">
    <property type="entry name" value="UCP028200"/>
    <property type="match status" value="1"/>
</dbReference>
<proteinExistence type="predicted"/>
<dbReference type="Pfam" id="PF19795">
    <property type="entry name" value="DUF6279"/>
    <property type="match status" value="1"/>
</dbReference>
<dbReference type="RefSeq" id="WP_054962210.1">
    <property type="nucleotide sequence ID" value="NZ_LLEI02000021.1"/>
</dbReference>
<evidence type="ECO:0008006" key="3">
    <source>
        <dbReference type="Google" id="ProtNLM"/>
    </source>
</evidence>